<evidence type="ECO:0000313" key="6">
    <source>
        <dbReference type="Proteomes" id="UP000520592"/>
    </source>
</evidence>
<protein>
    <submittedName>
        <fullName evidence="5">Amino acid ABC transporter substrate-binding protein</fullName>
    </submittedName>
</protein>
<dbReference type="SMART" id="SM00062">
    <property type="entry name" value="PBPb"/>
    <property type="match status" value="1"/>
</dbReference>
<sequence length="278" mass="30283">MKNYLKRFTQTAFATLIAVLVFSDLAMAAEPAAESLWANAQKAGVLRAGAGLAPPDVIRDPQTGEYSGIFVDLLREFADKELGGVKVQFVDTDWDNMIAGLNSNKWDVAMAINRKPQRAMVIHFSEPSRFFEVSLVYNKDNPKIKAISEFSKNFDNENITFAVVGGTAEEQALSARIHKAKILKLPNIGDVGLAVSSRRADVSVADSITNQLFINANEGWAVAAIPDPALAKQGIAYGFRRSVPLDDIEAFNIFIEQKAADGSVGRLTQKYSAKVTAQ</sequence>
<dbReference type="PANTHER" id="PTHR35936:SF17">
    <property type="entry name" value="ARGININE-BINDING EXTRACELLULAR PROTEIN ARTP"/>
    <property type="match status" value="1"/>
</dbReference>
<dbReference type="EMBL" id="JACAQD010000035">
    <property type="protein sequence ID" value="NWC35710.1"/>
    <property type="molecule type" value="Genomic_DNA"/>
</dbReference>
<dbReference type="SUPFAM" id="SSF53850">
    <property type="entry name" value="Periplasmic binding protein-like II"/>
    <property type="match status" value="1"/>
</dbReference>
<evidence type="ECO:0000256" key="1">
    <source>
        <dbReference type="ARBA" id="ARBA00010333"/>
    </source>
</evidence>
<comment type="similarity">
    <text evidence="1">Belongs to the bacterial solute-binding protein 3 family.</text>
</comment>
<dbReference type="PANTHER" id="PTHR35936">
    <property type="entry name" value="MEMBRANE-BOUND LYTIC MUREIN TRANSGLYCOSYLASE F"/>
    <property type="match status" value="1"/>
</dbReference>
<reference evidence="5 6" key="1">
    <citation type="submission" date="2020-04" db="EMBL/GenBank/DDBJ databases">
        <title>Molecular characterization of pseudomonads from Agaricus bisporus reveal novel blotch 2 pathogens in Western Europe.</title>
        <authorList>
            <person name="Taparia T."/>
            <person name="Krijger M."/>
            <person name="Haynes E."/>
            <person name="Elpinstone J.G."/>
            <person name="Noble R."/>
            <person name="Van Der Wolf J."/>
        </authorList>
    </citation>
    <scope>NUCLEOTIDE SEQUENCE [LARGE SCALE GENOMIC DNA]</scope>
    <source>
        <strain evidence="5 6">IPO3737</strain>
    </source>
</reference>
<gene>
    <name evidence="5" type="ORF">HX876_25390</name>
</gene>
<dbReference type="AlphaFoldDB" id="A0A7Y7YGB7"/>
<feature type="chain" id="PRO_5031453842" evidence="3">
    <location>
        <begin position="29"/>
        <end position="278"/>
    </location>
</feature>
<comment type="caution">
    <text evidence="5">The sequence shown here is derived from an EMBL/GenBank/DDBJ whole genome shotgun (WGS) entry which is preliminary data.</text>
</comment>
<organism evidence="5 6">
    <name type="scientific">Pseudomonas gingeri</name>
    <dbReference type="NCBI Taxonomy" id="117681"/>
    <lineage>
        <taxon>Bacteria</taxon>
        <taxon>Pseudomonadati</taxon>
        <taxon>Pseudomonadota</taxon>
        <taxon>Gammaproteobacteria</taxon>
        <taxon>Pseudomonadales</taxon>
        <taxon>Pseudomonadaceae</taxon>
        <taxon>Pseudomonas</taxon>
    </lineage>
</organism>
<evidence type="ECO:0000259" key="4">
    <source>
        <dbReference type="SMART" id="SM00062"/>
    </source>
</evidence>
<evidence type="ECO:0000256" key="3">
    <source>
        <dbReference type="SAM" id="SignalP"/>
    </source>
</evidence>
<evidence type="ECO:0000256" key="2">
    <source>
        <dbReference type="ARBA" id="ARBA00022729"/>
    </source>
</evidence>
<evidence type="ECO:0000313" key="5">
    <source>
        <dbReference type="EMBL" id="NWC35710.1"/>
    </source>
</evidence>
<dbReference type="InterPro" id="IPR001638">
    <property type="entry name" value="Solute-binding_3/MltF_N"/>
</dbReference>
<dbReference type="CDD" id="cd13530">
    <property type="entry name" value="PBP2_peptides_like"/>
    <property type="match status" value="1"/>
</dbReference>
<feature type="domain" description="Solute-binding protein family 3/N-terminal" evidence="4">
    <location>
        <begin position="45"/>
        <end position="275"/>
    </location>
</feature>
<name>A0A7Y7YGB7_9PSED</name>
<dbReference type="Pfam" id="PF00497">
    <property type="entry name" value="SBP_bac_3"/>
    <property type="match status" value="1"/>
</dbReference>
<accession>A0A7Y7YGB7</accession>
<dbReference type="Proteomes" id="UP000520592">
    <property type="component" value="Unassembled WGS sequence"/>
</dbReference>
<proteinExistence type="inferred from homology"/>
<keyword evidence="2 3" id="KW-0732">Signal</keyword>
<dbReference type="Gene3D" id="3.40.190.10">
    <property type="entry name" value="Periplasmic binding protein-like II"/>
    <property type="match status" value="2"/>
</dbReference>
<feature type="signal peptide" evidence="3">
    <location>
        <begin position="1"/>
        <end position="28"/>
    </location>
</feature>
<dbReference type="RefSeq" id="WP_177063214.1">
    <property type="nucleotide sequence ID" value="NZ_JACAPS010000055.1"/>
</dbReference>